<feature type="transmembrane region" description="Helical" evidence="2">
    <location>
        <begin position="7"/>
        <end position="24"/>
    </location>
</feature>
<proteinExistence type="predicted"/>
<evidence type="ECO:0000256" key="1">
    <source>
        <dbReference type="SAM" id="MobiDB-lite"/>
    </source>
</evidence>
<reference evidence="3" key="1">
    <citation type="submission" date="2019-08" db="EMBL/GenBank/DDBJ databases">
        <title>Carotenoids and Carotenoid Binding Proteins in the Halophilic Cyanobacterium Euhalothece sp. ZM00.</title>
        <authorList>
            <person name="Cho S.M."/>
            <person name="Song J.Y."/>
            <person name="Park Y.-I."/>
        </authorList>
    </citation>
    <scope>NUCLEOTIDE SEQUENCE [LARGE SCALE GENOMIC DNA]</scope>
    <source>
        <strain evidence="3">Z-M001</strain>
    </source>
</reference>
<organism evidence="3 4">
    <name type="scientific">Euhalothece natronophila Z-M001</name>
    <dbReference type="NCBI Taxonomy" id="522448"/>
    <lineage>
        <taxon>Bacteria</taxon>
        <taxon>Bacillati</taxon>
        <taxon>Cyanobacteriota</taxon>
        <taxon>Cyanophyceae</taxon>
        <taxon>Oscillatoriophycideae</taxon>
        <taxon>Chroococcales</taxon>
        <taxon>Halothecacae</taxon>
        <taxon>Halothece cluster</taxon>
        <taxon>Euhalothece</taxon>
    </lineage>
</organism>
<keyword evidence="2" id="KW-1133">Transmembrane helix</keyword>
<evidence type="ECO:0000256" key="2">
    <source>
        <dbReference type="SAM" id="Phobius"/>
    </source>
</evidence>
<dbReference type="OrthoDB" id="428681at2"/>
<accession>A0A5B8NMD9</accession>
<sequence>MKNSKLILVILGVMILGGGIFFLQNTSPVLSLVFFGTQTVSLPVGLWLVLSAIAGLLSSLILQLLLGVYPPPKSRSRDWDDPDDPDDEPDSPNPPDTTYRVANPNRYQSEEKSSYNTSERASYGVSNPKAFQYDKNDDDWELPLTGEDWNQIDEEWDIEQPPRRPNPPPPSNNDEEDDETLYSPPDTTRNIYERPQTPKETSPQEGSVYSYRYRETDEEFDDSENDKNDDDNAYTDEPRSSQVYEANYRVIRPPLWNLPDEEEEDLEEDDKEQR</sequence>
<gene>
    <name evidence="3" type="ORF">FRE64_04575</name>
</gene>
<feature type="compositionally biased region" description="Acidic residues" evidence="1">
    <location>
        <begin position="80"/>
        <end position="90"/>
    </location>
</feature>
<feature type="compositionally biased region" description="Acidic residues" evidence="1">
    <location>
        <begin position="216"/>
        <end position="234"/>
    </location>
</feature>
<dbReference type="RefSeq" id="WP_146294873.1">
    <property type="nucleotide sequence ID" value="NZ_CP042326.1"/>
</dbReference>
<dbReference type="Proteomes" id="UP000318453">
    <property type="component" value="Chromosome"/>
</dbReference>
<keyword evidence="4" id="KW-1185">Reference proteome</keyword>
<dbReference type="EMBL" id="CP042326">
    <property type="protein sequence ID" value="QDZ39269.1"/>
    <property type="molecule type" value="Genomic_DNA"/>
</dbReference>
<evidence type="ECO:0000313" key="4">
    <source>
        <dbReference type="Proteomes" id="UP000318453"/>
    </source>
</evidence>
<protein>
    <recommendedName>
        <fullName evidence="5">LapA family protein</fullName>
    </recommendedName>
</protein>
<feature type="transmembrane region" description="Helical" evidence="2">
    <location>
        <begin position="44"/>
        <end position="69"/>
    </location>
</feature>
<dbReference type="KEGG" id="enn:FRE64_04575"/>
<feature type="compositionally biased region" description="Polar residues" evidence="1">
    <location>
        <begin position="198"/>
        <end position="207"/>
    </location>
</feature>
<dbReference type="AlphaFoldDB" id="A0A5B8NMD9"/>
<keyword evidence="2" id="KW-0812">Transmembrane</keyword>
<evidence type="ECO:0000313" key="3">
    <source>
        <dbReference type="EMBL" id="QDZ39269.1"/>
    </source>
</evidence>
<feature type="region of interest" description="Disordered" evidence="1">
    <location>
        <begin position="72"/>
        <end position="274"/>
    </location>
</feature>
<feature type="compositionally biased region" description="Acidic residues" evidence="1">
    <location>
        <begin position="259"/>
        <end position="274"/>
    </location>
</feature>
<name>A0A5B8NMD9_9CHRO</name>
<keyword evidence="2" id="KW-0472">Membrane</keyword>
<evidence type="ECO:0008006" key="5">
    <source>
        <dbReference type="Google" id="ProtNLM"/>
    </source>
</evidence>